<evidence type="ECO:0000256" key="6">
    <source>
        <dbReference type="ARBA" id="ARBA00018569"/>
    </source>
</evidence>
<evidence type="ECO:0000256" key="9">
    <source>
        <dbReference type="ARBA" id="ARBA00023235"/>
    </source>
</evidence>
<dbReference type="PANTHER" id="PTHR43725:SF47">
    <property type="entry name" value="UDP-GLUCOSE 4-EPIMERASE"/>
    <property type="match status" value="1"/>
</dbReference>
<accession>A0A3M8HBK6</accession>
<evidence type="ECO:0000256" key="7">
    <source>
        <dbReference type="ARBA" id="ARBA00023027"/>
    </source>
</evidence>
<dbReference type="RefSeq" id="WP_122971595.1">
    <property type="nucleotide sequence ID" value="NZ_RHLQ01000013.1"/>
</dbReference>
<evidence type="ECO:0000256" key="10">
    <source>
        <dbReference type="ARBA" id="ARBA00031367"/>
    </source>
</evidence>
<dbReference type="InterPro" id="IPR001509">
    <property type="entry name" value="Epimerase_deHydtase"/>
</dbReference>
<keyword evidence="8" id="KW-0119">Carbohydrate metabolism</keyword>
<evidence type="ECO:0000256" key="11">
    <source>
        <dbReference type="ARBA" id="ARBA00033067"/>
    </source>
</evidence>
<comment type="pathway">
    <text evidence="3">Carbohydrate metabolism; galactose metabolism.</text>
</comment>
<keyword evidence="8" id="KW-0299">Galactose metabolism</keyword>
<protein>
    <recommendedName>
        <fullName evidence="6">UDP-glucose 4-epimerase</fullName>
        <ecNumber evidence="5">5.1.3.2</ecNumber>
    </recommendedName>
    <alternativeName>
        <fullName evidence="11">Galactowaldenase</fullName>
    </alternativeName>
    <alternativeName>
        <fullName evidence="10">UDP-galactose 4-epimerase</fullName>
    </alternativeName>
</protein>
<reference evidence="13 14" key="1">
    <citation type="journal article" date="2014" name="Int. J. Syst. Evol. Microbiol.">
        <title>Lysinibacillus halotolerans sp. nov., isolated from saline-alkaline soil.</title>
        <authorList>
            <person name="Kong D."/>
            <person name="Wang Y."/>
            <person name="Zhao B."/>
            <person name="Li Y."/>
            <person name="Song J."/>
            <person name="Zhai Y."/>
            <person name="Zhang C."/>
            <person name="Wang H."/>
            <person name="Chen X."/>
            <person name="Zhao B."/>
            <person name="Ruan Z."/>
        </authorList>
    </citation>
    <scope>NUCLEOTIDE SEQUENCE [LARGE SCALE GENOMIC DNA]</scope>
    <source>
        <strain evidence="13 14">MCCC 1A12703</strain>
    </source>
</reference>
<comment type="cofactor">
    <cofactor evidence="2">
        <name>NAD(+)</name>
        <dbReference type="ChEBI" id="CHEBI:57540"/>
    </cofactor>
</comment>
<evidence type="ECO:0000256" key="4">
    <source>
        <dbReference type="ARBA" id="ARBA00007637"/>
    </source>
</evidence>
<keyword evidence="7" id="KW-0520">NAD</keyword>
<keyword evidence="14" id="KW-1185">Reference proteome</keyword>
<organism evidence="13 14">
    <name type="scientific">Lysinibacillus halotolerans</name>
    <dbReference type="NCBI Taxonomy" id="1368476"/>
    <lineage>
        <taxon>Bacteria</taxon>
        <taxon>Bacillati</taxon>
        <taxon>Bacillota</taxon>
        <taxon>Bacilli</taxon>
        <taxon>Bacillales</taxon>
        <taxon>Bacillaceae</taxon>
        <taxon>Lysinibacillus</taxon>
    </lineage>
</organism>
<evidence type="ECO:0000313" key="13">
    <source>
        <dbReference type="EMBL" id="RNC99688.1"/>
    </source>
</evidence>
<evidence type="ECO:0000256" key="1">
    <source>
        <dbReference type="ARBA" id="ARBA00000083"/>
    </source>
</evidence>
<sequence>MGKILVLGGTRFFGKKLVELLVEEGHEVSIATRGNSPHPFGSRVKRIVVDRTDKEALQKAMQNTQWDIVYDNICFSPNEAMAACDIFEGKTKKYIFTSTMSTYIDLGAELKEEEFDPYHYSIVAGESNDFSYGEGKRQAEPVFCQKAQFPVVAVRFPIVLGEDDYTKRLHFHVERVAQGKVISFLNMDAKMSYILSDDAATFLRFAGFSNIDGPYNATSPGTYSMKELINLIEQSVEKGAKIALVGDEKSRSPFAVPNDWYMSSEKAEKAGFQCQPLQGWLPMLIQKLANKLQ</sequence>
<dbReference type="GO" id="GO:0003978">
    <property type="term" value="F:UDP-glucose 4-epimerase activity"/>
    <property type="evidence" value="ECO:0007669"/>
    <property type="project" value="UniProtKB-EC"/>
</dbReference>
<dbReference type="EC" id="5.1.3.2" evidence="5"/>
<evidence type="ECO:0000313" key="14">
    <source>
        <dbReference type="Proteomes" id="UP000279909"/>
    </source>
</evidence>
<evidence type="ECO:0000259" key="12">
    <source>
        <dbReference type="Pfam" id="PF01370"/>
    </source>
</evidence>
<proteinExistence type="inferred from homology"/>
<dbReference type="PANTHER" id="PTHR43725">
    <property type="entry name" value="UDP-GLUCOSE 4-EPIMERASE"/>
    <property type="match status" value="1"/>
</dbReference>
<comment type="caution">
    <text evidence="13">The sequence shown here is derived from an EMBL/GenBank/DDBJ whole genome shotgun (WGS) entry which is preliminary data.</text>
</comment>
<evidence type="ECO:0000256" key="2">
    <source>
        <dbReference type="ARBA" id="ARBA00001911"/>
    </source>
</evidence>
<dbReference type="InterPro" id="IPR036291">
    <property type="entry name" value="NAD(P)-bd_dom_sf"/>
</dbReference>
<dbReference type="OrthoDB" id="9809586at2"/>
<evidence type="ECO:0000256" key="5">
    <source>
        <dbReference type="ARBA" id="ARBA00013189"/>
    </source>
</evidence>
<comment type="catalytic activity">
    <reaction evidence="1">
        <text>UDP-alpha-D-glucose = UDP-alpha-D-galactose</text>
        <dbReference type="Rhea" id="RHEA:22168"/>
        <dbReference type="ChEBI" id="CHEBI:58885"/>
        <dbReference type="ChEBI" id="CHEBI:66914"/>
        <dbReference type="EC" id="5.1.3.2"/>
    </reaction>
</comment>
<dbReference type="GO" id="GO:0006012">
    <property type="term" value="P:galactose metabolic process"/>
    <property type="evidence" value="ECO:0007669"/>
    <property type="project" value="UniProtKB-KW"/>
</dbReference>
<dbReference type="Gene3D" id="3.40.50.720">
    <property type="entry name" value="NAD(P)-binding Rossmann-like Domain"/>
    <property type="match status" value="1"/>
</dbReference>
<dbReference type="GO" id="GO:0005829">
    <property type="term" value="C:cytosol"/>
    <property type="evidence" value="ECO:0007669"/>
    <property type="project" value="TreeGrafter"/>
</dbReference>
<dbReference type="EMBL" id="RHLQ01000013">
    <property type="protein sequence ID" value="RNC99688.1"/>
    <property type="molecule type" value="Genomic_DNA"/>
</dbReference>
<gene>
    <name evidence="13" type="ORF">EC501_07060</name>
</gene>
<evidence type="ECO:0000256" key="3">
    <source>
        <dbReference type="ARBA" id="ARBA00004947"/>
    </source>
</evidence>
<comment type="similarity">
    <text evidence="4">Belongs to the NAD(P)-dependent epimerase/dehydratase family.</text>
</comment>
<evidence type="ECO:0000256" key="8">
    <source>
        <dbReference type="ARBA" id="ARBA00023144"/>
    </source>
</evidence>
<dbReference type="SUPFAM" id="SSF51735">
    <property type="entry name" value="NAD(P)-binding Rossmann-fold domains"/>
    <property type="match status" value="1"/>
</dbReference>
<dbReference type="AlphaFoldDB" id="A0A3M8HBK6"/>
<keyword evidence="9" id="KW-0413">Isomerase</keyword>
<feature type="domain" description="NAD-dependent epimerase/dehydratase" evidence="12">
    <location>
        <begin position="4"/>
        <end position="70"/>
    </location>
</feature>
<name>A0A3M8HBK6_9BACI</name>
<dbReference type="Proteomes" id="UP000279909">
    <property type="component" value="Unassembled WGS sequence"/>
</dbReference>
<dbReference type="Pfam" id="PF01370">
    <property type="entry name" value="Epimerase"/>
    <property type="match status" value="1"/>
</dbReference>